<sequence>FVVLLINQVQLITPILPGTRYLRDSNLKTMQRYCSLLKDRKAERKRFAFSIPWNNESLLLHPPIELIPRVLKKLKMEPAAALFILPKWSLDKFRALVPTIIYEIDLGKAEMILEKGKSLDKLNLKLPPGNLSALLLTSIQLENSYIENWRNQLDLINKQYNK</sequence>
<dbReference type="AlphaFoldDB" id="A0A5J4VUT6"/>
<gene>
    <name evidence="1" type="ORF">EZS28_018390</name>
</gene>
<dbReference type="OrthoDB" id="2897838at2759"/>
<evidence type="ECO:0000313" key="2">
    <source>
        <dbReference type="Proteomes" id="UP000324800"/>
    </source>
</evidence>
<dbReference type="Proteomes" id="UP000324800">
    <property type="component" value="Unassembled WGS sequence"/>
</dbReference>
<proteinExistence type="predicted"/>
<name>A0A5J4VUT6_9EUKA</name>
<organism evidence="1 2">
    <name type="scientific">Streblomastix strix</name>
    <dbReference type="NCBI Taxonomy" id="222440"/>
    <lineage>
        <taxon>Eukaryota</taxon>
        <taxon>Metamonada</taxon>
        <taxon>Preaxostyla</taxon>
        <taxon>Oxymonadida</taxon>
        <taxon>Streblomastigidae</taxon>
        <taxon>Streblomastix</taxon>
    </lineage>
</organism>
<feature type="non-terminal residue" evidence="1">
    <location>
        <position position="1"/>
    </location>
</feature>
<reference evidence="1 2" key="1">
    <citation type="submission" date="2019-03" db="EMBL/GenBank/DDBJ databases">
        <title>Single cell metagenomics reveals metabolic interactions within the superorganism composed of flagellate Streblomastix strix and complex community of Bacteroidetes bacteria on its surface.</title>
        <authorList>
            <person name="Treitli S.C."/>
            <person name="Kolisko M."/>
            <person name="Husnik F."/>
            <person name="Keeling P."/>
            <person name="Hampl V."/>
        </authorList>
    </citation>
    <scope>NUCLEOTIDE SEQUENCE [LARGE SCALE GENOMIC DNA]</scope>
    <source>
        <strain evidence="1">ST1C</strain>
    </source>
</reference>
<accession>A0A5J4VUT6</accession>
<protein>
    <submittedName>
        <fullName evidence="1">Uncharacterized protein</fullName>
    </submittedName>
</protein>
<comment type="caution">
    <text evidence="1">The sequence shown here is derived from an EMBL/GenBank/DDBJ whole genome shotgun (WGS) entry which is preliminary data.</text>
</comment>
<dbReference type="EMBL" id="SNRW01004966">
    <property type="protein sequence ID" value="KAA6386079.1"/>
    <property type="molecule type" value="Genomic_DNA"/>
</dbReference>
<evidence type="ECO:0000313" key="1">
    <source>
        <dbReference type="EMBL" id="KAA6386079.1"/>
    </source>
</evidence>